<dbReference type="EMBL" id="CAWUFR010000045">
    <property type="protein sequence ID" value="CAK6960673.1"/>
    <property type="molecule type" value="Genomic_DNA"/>
</dbReference>
<evidence type="ECO:0000256" key="1">
    <source>
        <dbReference type="ARBA" id="ARBA00004479"/>
    </source>
</evidence>
<gene>
    <name evidence="15" type="ORF">FSCOSCO3_A021062</name>
</gene>
<comment type="subcellular location">
    <subcellularLocation>
        <location evidence="1">Membrane</location>
        <topology evidence="1">Single-pass type I membrane protein</topology>
    </subcellularLocation>
</comment>
<dbReference type="InterPro" id="IPR007110">
    <property type="entry name" value="Ig-like_dom"/>
</dbReference>
<dbReference type="SMART" id="SM00407">
    <property type="entry name" value="IGc1"/>
    <property type="match status" value="1"/>
</dbReference>
<dbReference type="InterPro" id="IPR013783">
    <property type="entry name" value="Ig-like_fold"/>
</dbReference>
<dbReference type="PROSITE" id="PS50835">
    <property type="entry name" value="IG_LIKE"/>
    <property type="match status" value="1"/>
</dbReference>
<reference evidence="15 16" key="1">
    <citation type="submission" date="2024-01" db="EMBL/GenBank/DDBJ databases">
        <authorList>
            <person name="Alioto T."/>
            <person name="Alioto T."/>
            <person name="Gomez Garrido J."/>
        </authorList>
    </citation>
    <scope>NUCLEOTIDE SEQUENCE [LARGE SCALE GENOMIC DNA]</scope>
</reference>
<dbReference type="InterPro" id="IPR011162">
    <property type="entry name" value="MHC_I/II-like_Ag-recog"/>
</dbReference>
<dbReference type="GO" id="GO:0042613">
    <property type="term" value="C:MHC class II protein complex"/>
    <property type="evidence" value="ECO:0007669"/>
    <property type="project" value="UniProtKB-KW"/>
</dbReference>
<dbReference type="CDD" id="cd05767">
    <property type="entry name" value="IgC1_MHC_II_alpha"/>
    <property type="match status" value="1"/>
</dbReference>
<keyword evidence="11" id="KW-0393">Immunoglobulin domain</keyword>
<dbReference type="InterPro" id="IPR001003">
    <property type="entry name" value="MHC_II_a_N"/>
</dbReference>
<evidence type="ECO:0000256" key="12">
    <source>
        <dbReference type="SAM" id="Phobius"/>
    </source>
</evidence>
<dbReference type="AlphaFoldDB" id="A0AAV1NN92"/>
<comment type="caution">
    <text evidence="15">The sequence shown here is derived from an EMBL/GenBank/DDBJ whole genome shotgun (WGS) entry which is preliminary data.</text>
</comment>
<evidence type="ECO:0000313" key="16">
    <source>
        <dbReference type="Proteomes" id="UP001314229"/>
    </source>
</evidence>
<dbReference type="SUPFAM" id="SSF48726">
    <property type="entry name" value="Immunoglobulin"/>
    <property type="match status" value="1"/>
</dbReference>
<comment type="similarity">
    <text evidence="2">Belongs to the MHC class II family.</text>
</comment>
<evidence type="ECO:0000256" key="13">
    <source>
        <dbReference type="SAM" id="SignalP"/>
    </source>
</evidence>
<evidence type="ECO:0000256" key="7">
    <source>
        <dbReference type="ARBA" id="ARBA00023136"/>
    </source>
</evidence>
<keyword evidence="5 12" id="KW-1133">Transmembrane helix</keyword>
<dbReference type="Pfam" id="PF00993">
    <property type="entry name" value="MHC_II_alpha"/>
    <property type="match status" value="1"/>
</dbReference>
<evidence type="ECO:0000256" key="10">
    <source>
        <dbReference type="ARBA" id="ARBA00023182"/>
    </source>
</evidence>
<evidence type="ECO:0000259" key="14">
    <source>
        <dbReference type="PROSITE" id="PS50835"/>
    </source>
</evidence>
<keyword evidence="6" id="KW-1064">Adaptive immunity</keyword>
<keyword evidence="9" id="KW-0325">Glycoprotein</keyword>
<evidence type="ECO:0000256" key="5">
    <source>
        <dbReference type="ARBA" id="ARBA00022989"/>
    </source>
</evidence>
<dbReference type="PANTHER" id="PTHR19944">
    <property type="entry name" value="MHC CLASS II-RELATED"/>
    <property type="match status" value="1"/>
</dbReference>
<evidence type="ECO:0000313" key="15">
    <source>
        <dbReference type="EMBL" id="CAK6960673.1"/>
    </source>
</evidence>
<dbReference type="InterPro" id="IPR003597">
    <property type="entry name" value="Ig_C1-set"/>
</dbReference>
<evidence type="ECO:0000256" key="4">
    <source>
        <dbReference type="ARBA" id="ARBA00022859"/>
    </source>
</evidence>
<keyword evidence="16" id="KW-1185">Reference proteome</keyword>
<evidence type="ECO:0000256" key="2">
    <source>
        <dbReference type="ARBA" id="ARBA00007394"/>
    </source>
</evidence>
<dbReference type="InterPro" id="IPR014745">
    <property type="entry name" value="MHC_II_a/b_N"/>
</dbReference>
<protein>
    <submittedName>
        <fullName evidence="15">H-2 class II histocompatibility antigen, A-U alpha chain-like</fullName>
    </submittedName>
</protein>
<dbReference type="InterPro" id="IPR003006">
    <property type="entry name" value="Ig/MHC_CS"/>
</dbReference>
<feature type="signal peptide" evidence="13">
    <location>
        <begin position="1"/>
        <end position="20"/>
    </location>
</feature>
<feature type="transmembrane region" description="Helical" evidence="12">
    <location>
        <begin position="213"/>
        <end position="236"/>
    </location>
</feature>
<keyword evidence="3 12" id="KW-0812">Transmembrane</keyword>
<dbReference type="Gene3D" id="3.10.320.10">
    <property type="entry name" value="Class II Histocompatibility Antigen, M Beta Chain, Chain B, domain 1"/>
    <property type="match status" value="1"/>
</dbReference>
<name>A0AAV1NN92_SCOSC</name>
<feature type="domain" description="Ig-like" evidence="14">
    <location>
        <begin position="105"/>
        <end position="199"/>
    </location>
</feature>
<evidence type="ECO:0000256" key="6">
    <source>
        <dbReference type="ARBA" id="ARBA00023130"/>
    </source>
</evidence>
<evidence type="ECO:0000256" key="9">
    <source>
        <dbReference type="ARBA" id="ARBA00023180"/>
    </source>
</evidence>
<evidence type="ECO:0000256" key="8">
    <source>
        <dbReference type="ARBA" id="ARBA00023157"/>
    </source>
</evidence>
<keyword evidence="10" id="KW-0491">MHC II</keyword>
<organism evidence="15 16">
    <name type="scientific">Scomber scombrus</name>
    <name type="common">Atlantic mackerel</name>
    <name type="synonym">Scomber vernalis</name>
    <dbReference type="NCBI Taxonomy" id="13677"/>
    <lineage>
        <taxon>Eukaryota</taxon>
        <taxon>Metazoa</taxon>
        <taxon>Chordata</taxon>
        <taxon>Craniata</taxon>
        <taxon>Vertebrata</taxon>
        <taxon>Euteleostomi</taxon>
        <taxon>Actinopterygii</taxon>
        <taxon>Neopterygii</taxon>
        <taxon>Teleostei</taxon>
        <taxon>Neoteleostei</taxon>
        <taxon>Acanthomorphata</taxon>
        <taxon>Pelagiaria</taxon>
        <taxon>Scombriformes</taxon>
        <taxon>Scombridae</taxon>
        <taxon>Scomber</taxon>
    </lineage>
</organism>
<dbReference type="PANTHER" id="PTHR19944:SF105">
    <property type="entry name" value="RLA CLASS II HISTOCOMPATIBILITY ANTIGEN, DP ALPHA-1 CHAIN"/>
    <property type="match status" value="1"/>
</dbReference>
<keyword evidence="4" id="KW-0391">Immunity</keyword>
<keyword evidence="13" id="KW-0732">Signal</keyword>
<accession>A0AAV1NN92</accession>
<feature type="chain" id="PRO_5043909211" evidence="13">
    <location>
        <begin position="21"/>
        <end position="242"/>
    </location>
</feature>
<dbReference type="Gene3D" id="2.60.40.10">
    <property type="entry name" value="Immunoglobulins"/>
    <property type="match status" value="1"/>
</dbReference>
<proteinExistence type="inferred from homology"/>
<dbReference type="GO" id="GO:0002504">
    <property type="term" value="P:antigen processing and presentation of peptide or polysaccharide antigen via MHC class II"/>
    <property type="evidence" value="ECO:0007669"/>
    <property type="project" value="UniProtKB-KW"/>
</dbReference>
<evidence type="ECO:0000256" key="11">
    <source>
        <dbReference type="ARBA" id="ARBA00023319"/>
    </source>
</evidence>
<dbReference type="SUPFAM" id="SSF54452">
    <property type="entry name" value="MHC antigen-recognition domain"/>
    <property type="match status" value="1"/>
</dbReference>
<dbReference type="GO" id="GO:0002250">
    <property type="term" value="P:adaptive immune response"/>
    <property type="evidence" value="ECO:0007669"/>
    <property type="project" value="UniProtKB-KW"/>
</dbReference>
<dbReference type="PROSITE" id="PS00290">
    <property type="entry name" value="IG_MHC"/>
    <property type="match status" value="1"/>
</dbReference>
<evidence type="ECO:0000256" key="3">
    <source>
        <dbReference type="ARBA" id="ARBA00022692"/>
    </source>
</evidence>
<dbReference type="InterPro" id="IPR036179">
    <property type="entry name" value="Ig-like_dom_sf"/>
</dbReference>
<dbReference type="InterPro" id="IPR050160">
    <property type="entry name" value="MHC/Immunoglobulin"/>
</dbReference>
<sequence>MKTFSSAIAVLLLNTFYAFSEIQHEAVYLVGCFENGTTEAQFTFDAQEILYVDFKREEIVYTVPKFMVLDPREMFKNIYLYKNALKNKKVCEVLVAVEEKDEVIPDVKDPPESVLYPSEDVELGVENSLVCFVNHFFPPDIKVHWTKNGHPVSEGVSLSRYYPNNDQTFHLFSTLTFKPEEGDIYSCTVEHSALENPTTRIWEPDFSHHSLGLNIYCGVGLTVGLLGVAAGVFLIAKAQYGP</sequence>
<dbReference type="Pfam" id="PF07654">
    <property type="entry name" value="C1-set"/>
    <property type="match status" value="1"/>
</dbReference>
<dbReference type="Proteomes" id="UP001314229">
    <property type="component" value="Unassembled WGS sequence"/>
</dbReference>
<keyword evidence="7 12" id="KW-0472">Membrane</keyword>
<keyword evidence="8" id="KW-1015">Disulfide bond</keyword>